<evidence type="ECO:0000259" key="6">
    <source>
        <dbReference type="PROSITE" id="PS50048"/>
    </source>
</evidence>
<dbReference type="EMBL" id="JARJCN010000021">
    <property type="protein sequence ID" value="KAJ7090828.1"/>
    <property type="molecule type" value="Genomic_DNA"/>
</dbReference>
<keyword evidence="2" id="KW-0479">Metal-binding</keyword>
<evidence type="ECO:0000313" key="7">
    <source>
        <dbReference type="EMBL" id="KAJ7090828.1"/>
    </source>
</evidence>
<dbReference type="InterPro" id="IPR007219">
    <property type="entry name" value="XnlR_reg_dom"/>
</dbReference>
<dbReference type="SMART" id="SM00066">
    <property type="entry name" value="GAL4"/>
    <property type="match status" value="1"/>
</dbReference>
<dbReference type="InterPro" id="IPR001138">
    <property type="entry name" value="Zn2Cys6_DnaBD"/>
</dbReference>
<evidence type="ECO:0000256" key="4">
    <source>
        <dbReference type="ARBA" id="ARBA00023242"/>
    </source>
</evidence>
<dbReference type="GO" id="GO:0008270">
    <property type="term" value="F:zinc ion binding"/>
    <property type="evidence" value="ECO:0007669"/>
    <property type="project" value="InterPro"/>
</dbReference>
<feature type="region of interest" description="Disordered" evidence="5">
    <location>
        <begin position="122"/>
        <end position="146"/>
    </location>
</feature>
<dbReference type="PANTHER" id="PTHR46910">
    <property type="entry name" value="TRANSCRIPTION FACTOR PDR1"/>
    <property type="match status" value="1"/>
</dbReference>
<dbReference type="CDD" id="cd12148">
    <property type="entry name" value="fungal_TF_MHR"/>
    <property type="match status" value="1"/>
</dbReference>
<dbReference type="InterPro" id="IPR050987">
    <property type="entry name" value="AtrR-like"/>
</dbReference>
<dbReference type="CDD" id="cd00067">
    <property type="entry name" value="GAL4"/>
    <property type="match status" value="1"/>
</dbReference>
<dbReference type="PROSITE" id="PS50048">
    <property type="entry name" value="ZN2_CY6_FUNGAL_2"/>
    <property type="match status" value="1"/>
</dbReference>
<evidence type="ECO:0000313" key="8">
    <source>
        <dbReference type="Proteomes" id="UP001222325"/>
    </source>
</evidence>
<gene>
    <name evidence="7" type="ORF">B0H15DRAFT_930305</name>
</gene>
<comment type="caution">
    <text evidence="7">The sequence shown here is derived from an EMBL/GenBank/DDBJ whole genome shotgun (WGS) entry which is preliminary data.</text>
</comment>
<evidence type="ECO:0000256" key="1">
    <source>
        <dbReference type="ARBA" id="ARBA00004123"/>
    </source>
</evidence>
<evidence type="ECO:0000256" key="2">
    <source>
        <dbReference type="ARBA" id="ARBA00022723"/>
    </source>
</evidence>
<protein>
    <recommendedName>
        <fullName evidence="6">Zn(2)-C6 fungal-type domain-containing protein</fullName>
    </recommendedName>
</protein>
<sequence>MSQGTSATKQRLRGACDICRRQKVRCDSARMPGQKCTNCLAFNSECTHDSSQYKEKKDLRRKRTANLRPEPVGEQVFAGDSTKIKNIVNRLLSQPSSFKPPKDYDTLFQLLLEVARYARTLEEESESSRRSQASSSSSPTAAEGELESVVTPNIVEIVVDSQVAAPEDGASCRSIPRSTRPEFWLPDAWEANPEPPATTTFPPDDLLWDLVEIYFTEVNIFWCILNRPCFEKAILDGLHQRDPQFGAVVLAVCALGSKTSPDERVLLNGAELSAGYKWFNQIRRPLEDPEVKITSLHDVQVCCLYILFYQGSLDYESYWFLSRNGLLQAQDVASRQDPHGPPEIRYQTARCISFLAMSDAICSAFFGKPRVAHSFDFPIPGDSEYREDTEKQADYVVAYTRLIGIVSLSWLDKGPIADYSGRTRMDAETLAALDTRLNKWAEEIPEHLLWNPYMKNDIFFDQSAALYAAFYHIQIVVHRTRPTTQGTSFSLKSLAVCANAARSCSQVVDAKSRRGTLTSGHPLKAAFESAVVLLLNISSGTRCGLSINTVGELVDVYKCMTLLRQSERRWKNAGRYYDSLCELLANRNLPLPSPVSSDLPSTEWTRTAPLPAETPAPRLIPEQLSYLPMAVEDLGQLPIYESLNSSEFTPADIATGAVHPPNIPGYPGSMSTTNAAMEPYMAAWLPYHSNLDEVIQMMLNTSTGS</sequence>
<comment type="subcellular location">
    <subcellularLocation>
        <location evidence="1">Nucleus</location>
    </subcellularLocation>
</comment>
<reference evidence="7" key="1">
    <citation type="submission" date="2023-03" db="EMBL/GenBank/DDBJ databases">
        <title>Massive genome expansion in bonnet fungi (Mycena s.s.) driven by repeated elements and novel gene families across ecological guilds.</title>
        <authorList>
            <consortium name="Lawrence Berkeley National Laboratory"/>
            <person name="Harder C.B."/>
            <person name="Miyauchi S."/>
            <person name="Viragh M."/>
            <person name="Kuo A."/>
            <person name="Thoen E."/>
            <person name="Andreopoulos B."/>
            <person name="Lu D."/>
            <person name="Skrede I."/>
            <person name="Drula E."/>
            <person name="Henrissat B."/>
            <person name="Morin E."/>
            <person name="Kohler A."/>
            <person name="Barry K."/>
            <person name="LaButti K."/>
            <person name="Morin E."/>
            <person name="Salamov A."/>
            <person name="Lipzen A."/>
            <person name="Mereny Z."/>
            <person name="Hegedus B."/>
            <person name="Baldrian P."/>
            <person name="Stursova M."/>
            <person name="Weitz H."/>
            <person name="Taylor A."/>
            <person name="Grigoriev I.V."/>
            <person name="Nagy L.G."/>
            <person name="Martin F."/>
            <person name="Kauserud H."/>
        </authorList>
    </citation>
    <scope>NUCLEOTIDE SEQUENCE</scope>
    <source>
        <strain evidence="7">CBHHK173m</strain>
    </source>
</reference>
<evidence type="ECO:0000256" key="3">
    <source>
        <dbReference type="ARBA" id="ARBA00023125"/>
    </source>
</evidence>
<feature type="domain" description="Zn(2)-C6 fungal-type" evidence="6">
    <location>
        <begin position="15"/>
        <end position="48"/>
    </location>
</feature>
<dbReference type="GO" id="GO:0006351">
    <property type="term" value="P:DNA-templated transcription"/>
    <property type="evidence" value="ECO:0007669"/>
    <property type="project" value="InterPro"/>
</dbReference>
<dbReference type="InterPro" id="IPR036864">
    <property type="entry name" value="Zn2-C6_fun-type_DNA-bd_sf"/>
</dbReference>
<dbReference type="Pfam" id="PF00172">
    <property type="entry name" value="Zn_clus"/>
    <property type="match status" value="1"/>
</dbReference>
<dbReference type="GO" id="GO:0003677">
    <property type="term" value="F:DNA binding"/>
    <property type="evidence" value="ECO:0007669"/>
    <property type="project" value="UniProtKB-KW"/>
</dbReference>
<keyword evidence="4" id="KW-0539">Nucleus</keyword>
<dbReference type="Gene3D" id="4.10.240.10">
    <property type="entry name" value="Zn(2)-C6 fungal-type DNA-binding domain"/>
    <property type="match status" value="1"/>
</dbReference>
<dbReference type="AlphaFoldDB" id="A0AAD6XQ14"/>
<dbReference type="PANTHER" id="PTHR46910:SF3">
    <property type="entry name" value="HALOTOLERANCE PROTEIN 9-RELATED"/>
    <property type="match status" value="1"/>
</dbReference>
<dbReference type="GO" id="GO:0005634">
    <property type="term" value="C:nucleus"/>
    <property type="evidence" value="ECO:0007669"/>
    <property type="project" value="UniProtKB-SubCell"/>
</dbReference>
<accession>A0AAD6XQ14</accession>
<name>A0AAD6XQ14_9AGAR</name>
<keyword evidence="8" id="KW-1185">Reference proteome</keyword>
<dbReference type="GO" id="GO:0000981">
    <property type="term" value="F:DNA-binding transcription factor activity, RNA polymerase II-specific"/>
    <property type="evidence" value="ECO:0007669"/>
    <property type="project" value="InterPro"/>
</dbReference>
<dbReference type="SUPFAM" id="SSF57701">
    <property type="entry name" value="Zn2/Cys6 DNA-binding domain"/>
    <property type="match status" value="1"/>
</dbReference>
<organism evidence="7 8">
    <name type="scientific">Mycena belliarum</name>
    <dbReference type="NCBI Taxonomy" id="1033014"/>
    <lineage>
        <taxon>Eukaryota</taxon>
        <taxon>Fungi</taxon>
        <taxon>Dikarya</taxon>
        <taxon>Basidiomycota</taxon>
        <taxon>Agaricomycotina</taxon>
        <taxon>Agaricomycetes</taxon>
        <taxon>Agaricomycetidae</taxon>
        <taxon>Agaricales</taxon>
        <taxon>Marasmiineae</taxon>
        <taxon>Mycenaceae</taxon>
        <taxon>Mycena</taxon>
    </lineage>
</organism>
<dbReference type="Pfam" id="PF04082">
    <property type="entry name" value="Fungal_trans"/>
    <property type="match status" value="1"/>
</dbReference>
<proteinExistence type="predicted"/>
<dbReference type="PROSITE" id="PS00463">
    <property type="entry name" value="ZN2_CY6_FUNGAL_1"/>
    <property type="match status" value="1"/>
</dbReference>
<dbReference type="Proteomes" id="UP001222325">
    <property type="component" value="Unassembled WGS sequence"/>
</dbReference>
<evidence type="ECO:0000256" key="5">
    <source>
        <dbReference type="SAM" id="MobiDB-lite"/>
    </source>
</evidence>
<keyword evidence="3" id="KW-0238">DNA-binding</keyword>